<name>A0A6A4YXM9_9STRA</name>
<protein>
    <recommendedName>
        <fullName evidence="2">HTH CENPB-type domain-containing protein</fullName>
    </recommendedName>
</protein>
<dbReference type="SMART" id="SM00674">
    <property type="entry name" value="CENPB"/>
    <property type="match status" value="1"/>
</dbReference>
<dbReference type="InterPro" id="IPR009057">
    <property type="entry name" value="Homeodomain-like_sf"/>
</dbReference>
<dbReference type="Pfam" id="PF03221">
    <property type="entry name" value="HTH_Tnp_Tc5"/>
    <property type="match status" value="1"/>
</dbReference>
<feature type="non-terminal residue" evidence="3">
    <location>
        <position position="244"/>
    </location>
</feature>
<dbReference type="InterPro" id="IPR050863">
    <property type="entry name" value="CenT-Element_Derived"/>
</dbReference>
<dbReference type="AlphaFoldDB" id="A0A6A4YXM9"/>
<dbReference type="Gene3D" id="1.10.10.60">
    <property type="entry name" value="Homeodomain-like"/>
    <property type="match status" value="1"/>
</dbReference>
<dbReference type="GO" id="GO:0005634">
    <property type="term" value="C:nucleus"/>
    <property type="evidence" value="ECO:0007669"/>
    <property type="project" value="TreeGrafter"/>
</dbReference>
<accession>A0A6A4YXM9</accession>
<dbReference type="EMBL" id="VJMH01005096">
    <property type="protein sequence ID" value="KAF0701226.1"/>
    <property type="molecule type" value="Genomic_DNA"/>
</dbReference>
<dbReference type="InterPro" id="IPR004875">
    <property type="entry name" value="DDE_SF_endonuclease_dom"/>
</dbReference>
<gene>
    <name evidence="3" type="ORF">As57867_008232</name>
</gene>
<dbReference type="OrthoDB" id="155630at2759"/>
<feature type="domain" description="HTH CENPB-type" evidence="2">
    <location>
        <begin position="6"/>
        <end position="90"/>
    </location>
</feature>
<evidence type="ECO:0000313" key="3">
    <source>
        <dbReference type="EMBL" id="KAF0701226.1"/>
    </source>
</evidence>
<evidence type="ECO:0000259" key="2">
    <source>
        <dbReference type="PROSITE" id="PS51253"/>
    </source>
</evidence>
<keyword evidence="1" id="KW-0238">DNA-binding</keyword>
<dbReference type="InterPro" id="IPR006600">
    <property type="entry name" value="HTH_CenpB_DNA-bd_dom"/>
</dbReference>
<dbReference type="Pfam" id="PF03184">
    <property type="entry name" value="DDE_1"/>
    <property type="match status" value="1"/>
</dbReference>
<organism evidence="3">
    <name type="scientific">Aphanomyces stellatus</name>
    <dbReference type="NCBI Taxonomy" id="120398"/>
    <lineage>
        <taxon>Eukaryota</taxon>
        <taxon>Sar</taxon>
        <taxon>Stramenopiles</taxon>
        <taxon>Oomycota</taxon>
        <taxon>Saprolegniomycetes</taxon>
        <taxon>Saprolegniales</taxon>
        <taxon>Verrucalvaceae</taxon>
        <taxon>Aphanomyces</taxon>
    </lineage>
</organism>
<proteinExistence type="predicted"/>
<dbReference type="PROSITE" id="PS51253">
    <property type="entry name" value="HTH_CENPB"/>
    <property type="match status" value="1"/>
</dbReference>
<dbReference type="GO" id="GO:0003677">
    <property type="term" value="F:DNA binding"/>
    <property type="evidence" value="ECO:0007669"/>
    <property type="project" value="UniProtKB-KW"/>
</dbReference>
<evidence type="ECO:0000256" key="1">
    <source>
        <dbReference type="ARBA" id="ARBA00023125"/>
    </source>
</evidence>
<comment type="caution">
    <text evidence="3">The sequence shown here is derived from an EMBL/GenBank/DDBJ whole genome shotgun (WGS) entry which is preliminary data.</text>
</comment>
<reference evidence="3" key="1">
    <citation type="submission" date="2019-06" db="EMBL/GenBank/DDBJ databases">
        <title>Genomics analysis of Aphanomyces spp. identifies a new class of oomycete effector associated with host adaptation.</title>
        <authorList>
            <person name="Gaulin E."/>
        </authorList>
    </citation>
    <scope>NUCLEOTIDE SEQUENCE</scope>
    <source>
        <strain evidence="3">CBS 578.67</strain>
    </source>
</reference>
<dbReference type="PANTHER" id="PTHR19303">
    <property type="entry name" value="TRANSPOSON"/>
    <property type="match status" value="1"/>
</dbReference>
<dbReference type="PANTHER" id="PTHR19303:SF73">
    <property type="entry name" value="PROTEIN PDC2"/>
    <property type="match status" value="1"/>
</dbReference>
<sequence>MTASAPYKSTQPPACSQLEKLLLDWIQLCEEWRVPIVTGPTIKTKAQKIKDAMLRCDISTQDDTNKLTKLKFSKGWLYRFQLRHNLKSRRIYGEAASACPLSVENGHQQVLTVTRGYEKRDIFNLDETAFFYCTTESKVICKSSMPGRKKIKKRVTVAVTCNADGSTKWPLLCIGTAKNPRCFKNITAEDLGFDYDASRKGWMTGIVFARWVETFNSAMQAQERNVLLLLDNASPHRYQGQLSN</sequence>
<dbReference type="SUPFAM" id="SSF46689">
    <property type="entry name" value="Homeodomain-like"/>
    <property type="match status" value="1"/>
</dbReference>